<evidence type="ECO:0000256" key="1">
    <source>
        <dbReference type="SAM" id="MobiDB-lite"/>
    </source>
</evidence>
<dbReference type="InterPro" id="IPR045556">
    <property type="entry name" value="DUF6351"/>
</dbReference>
<dbReference type="AlphaFoldDB" id="A0A4Q7KEJ8"/>
<comment type="caution">
    <text evidence="3">The sequence shown here is derived from an EMBL/GenBank/DDBJ whole genome shotgun (WGS) entry which is preliminary data.</text>
</comment>
<evidence type="ECO:0000313" key="4">
    <source>
        <dbReference type="Proteomes" id="UP000294257"/>
    </source>
</evidence>
<dbReference type="Gene3D" id="3.40.50.1820">
    <property type="entry name" value="alpha/beta hydrolase"/>
    <property type="match status" value="1"/>
</dbReference>
<proteinExistence type="predicted"/>
<dbReference type="InterPro" id="IPR029058">
    <property type="entry name" value="AB_hydrolase_fold"/>
</dbReference>
<name>A0A4Q7KEJ8_9PSEU</name>
<dbReference type="Proteomes" id="UP000294257">
    <property type="component" value="Unassembled WGS sequence"/>
</dbReference>
<dbReference type="RefSeq" id="WP_242613688.1">
    <property type="nucleotide sequence ID" value="NZ_SGWQ01000011.1"/>
</dbReference>
<organism evidence="3 4">
    <name type="scientific">Herbihabitans rhizosphaerae</name>
    <dbReference type="NCBI Taxonomy" id="1872711"/>
    <lineage>
        <taxon>Bacteria</taxon>
        <taxon>Bacillati</taxon>
        <taxon>Actinomycetota</taxon>
        <taxon>Actinomycetes</taxon>
        <taxon>Pseudonocardiales</taxon>
        <taxon>Pseudonocardiaceae</taxon>
        <taxon>Herbihabitans</taxon>
    </lineage>
</organism>
<protein>
    <recommendedName>
        <fullName evidence="2">DUF6351 domain-containing protein</fullName>
    </recommendedName>
</protein>
<gene>
    <name evidence="3" type="ORF">EV193_11151</name>
</gene>
<feature type="compositionally biased region" description="Basic and acidic residues" evidence="1">
    <location>
        <begin position="15"/>
        <end position="27"/>
    </location>
</feature>
<sequence>MSTCSTGGWSAGLRRTPDENVRQEGGRRRGLIDGAKYRVEVPDNWNGTLVQFSHGYYVPEWIPDPIFLTIHQETEKWLLDNGFALAASEFKNQGIGYAVEDAAIDQRALLDWFDRNVGTPRRTIGTGMSGGATIAVLLAERNPGRFAGVSTICAEYDSTGSWNAALDVNFVVKTLLAPNERIELVRAADPKASAAALAAAVVRARTSPAGRAKLALAAAMANVPAWHAVGQAPPVEVAERVLAQSNWLETMFALGMGPTGQADLTAHTGGTPSWNTGVDYRRQLAKSANHELVRQAYREAGVDLRADQDALASAERISADPAAVAYTYRHGVARGSAGLPTVTLHTVADAGSTDQERWYAEQVRRHGDGRDLTQLYLDRAGHCAITAAEEITALRTLFERIENGRWPHHDPAALNGAASRFGEGFHDALDIEHGGEVAVTPGFTRFTPARSLRPSR</sequence>
<dbReference type="EMBL" id="SGWQ01000011">
    <property type="protein sequence ID" value="RZS32674.1"/>
    <property type="molecule type" value="Genomic_DNA"/>
</dbReference>
<accession>A0A4Q7KEJ8</accession>
<keyword evidence="4" id="KW-1185">Reference proteome</keyword>
<evidence type="ECO:0000259" key="2">
    <source>
        <dbReference type="Pfam" id="PF19878"/>
    </source>
</evidence>
<reference evidence="3 4" key="1">
    <citation type="submission" date="2019-02" db="EMBL/GenBank/DDBJ databases">
        <title>Genomic Encyclopedia of Type Strains, Phase IV (KMG-IV): sequencing the most valuable type-strain genomes for metagenomic binning, comparative biology and taxonomic classification.</title>
        <authorList>
            <person name="Goeker M."/>
        </authorList>
    </citation>
    <scope>NUCLEOTIDE SEQUENCE [LARGE SCALE GENOMIC DNA]</scope>
    <source>
        <strain evidence="3 4">DSM 101727</strain>
    </source>
</reference>
<dbReference type="SUPFAM" id="SSF53474">
    <property type="entry name" value="alpha/beta-Hydrolases"/>
    <property type="match status" value="1"/>
</dbReference>
<feature type="domain" description="DUF6351" evidence="2">
    <location>
        <begin position="38"/>
        <end position="344"/>
    </location>
</feature>
<dbReference type="Pfam" id="PF19878">
    <property type="entry name" value="DUF6351"/>
    <property type="match status" value="1"/>
</dbReference>
<evidence type="ECO:0000313" key="3">
    <source>
        <dbReference type="EMBL" id="RZS32674.1"/>
    </source>
</evidence>
<feature type="region of interest" description="Disordered" evidence="1">
    <location>
        <begin position="1"/>
        <end position="27"/>
    </location>
</feature>